<dbReference type="Proteomes" id="UP001605918">
    <property type="component" value="Unassembled WGS sequence"/>
</dbReference>
<keyword evidence="2" id="KW-1185">Reference proteome</keyword>
<comment type="caution">
    <text evidence="1">The sequence shown here is derived from an EMBL/GenBank/DDBJ whole genome shotgun (WGS) entry which is preliminary data.</text>
</comment>
<accession>A0ABW7DDK6</accession>
<protein>
    <submittedName>
        <fullName evidence="1">Uncharacterized protein</fullName>
    </submittedName>
</protein>
<gene>
    <name evidence="1" type="ORF">ACGSLL_17090</name>
</gene>
<dbReference type="EMBL" id="JBIEIL010000008">
    <property type="protein sequence ID" value="MFG6206080.1"/>
    <property type="molecule type" value="Genomic_DNA"/>
</dbReference>
<reference evidence="1 2" key="1">
    <citation type="submission" date="2024-10" db="EMBL/GenBank/DDBJ databases">
        <title>Whole genome of Pseudomonas sp Strain RB5.</title>
        <authorList>
            <person name="Selami N."/>
        </authorList>
    </citation>
    <scope>NUCLEOTIDE SEQUENCE [LARGE SCALE GENOMIC DNA]</scope>
    <source>
        <strain evidence="1 2">RB5</strain>
    </source>
</reference>
<dbReference type="RefSeq" id="WP_394507229.1">
    <property type="nucleotide sequence ID" value="NZ_JBIEIL010000008.1"/>
</dbReference>
<name>A0ABW7DDK6_9PSED</name>
<proteinExistence type="predicted"/>
<organism evidence="1 2">
    <name type="scientific">Pseudomonas retamae</name>
    <dbReference type="NCBI Taxonomy" id="702110"/>
    <lineage>
        <taxon>Bacteria</taxon>
        <taxon>Pseudomonadati</taxon>
        <taxon>Pseudomonadota</taxon>
        <taxon>Gammaproteobacteria</taxon>
        <taxon>Pseudomonadales</taxon>
        <taxon>Pseudomonadaceae</taxon>
        <taxon>Pseudomonas</taxon>
    </lineage>
</organism>
<sequence length="228" mass="25791">MPFLSVFHPESAPVTLGGNLQYVVFSALQWKDANLKVMPKAAKQRFAVLYNQPLEERFMMETLEQAHIQGAMSGVKVVSVHKNLLRLFLSDEVAGTTFHAIESLWEPIKDLDLNRRLEIDFSCEHEACSGRSDYLFWADVKEVLESNTLGIEQYSIPALHDCAEKILNGDEPVSHQFHVDIRQSFTPQPAAPTELCPMVVDSIASMMGHNNYLMTELYARTAHKKRDA</sequence>
<evidence type="ECO:0000313" key="1">
    <source>
        <dbReference type="EMBL" id="MFG6206080.1"/>
    </source>
</evidence>
<evidence type="ECO:0000313" key="2">
    <source>
        <dbReference type="Proteomes" id="UP001605918"/>
    </source>
</evidence>